<accession>A0A9D1URZ3</accession>
<evidence type="ECO:0000313" key="3">
    <source>
        <dbReference type="EMBL" id="HIW96841.1"/>
    </source>
</evidence>
<name>A0A9D1URZ3_9CORY</name>
<evidence type="ECO:0000313" key="4">
    <source>
        <dbReference type="Proteomes" id="UP000824189"/>
    </source>
</evidence>
<comment type="caution">
    <text evidence="3">The sequence shown here is derived from an EMBL/GenBank/DDBJ whole genome shotgun (WGS) entry which is preliminary data.</text>
</comment>
<keyword evidence="2" id="KW-0472">Membrane</keyword>
<reference evidence="3" key="1">
    <citation type="journal article" date="2021" name="PeerJ">
        <title>Extensive microbial diversity within the chicken gut microbiome revealed by metagenomics and culture.</title>
        <authorList>
            <person name="Gilroy R."/>
            <person name="Ravi A."/>
            <person name="Getino M."/>
            <person name="Pursley I."/>
            <person name="Horton D.L."/>
            <person name="Alikhan N.F."/>
            <person name="Baker D."/>
            <person name="Gharbi K."/>
            <person name="Hall N."/>
            <person name="Watson M."/>
            <person name="Adriaenssens E.M."/>
            <person name="Foster-Nyarko E."/>
            <person name="Jarju S."/>
            <person name="Secka A."/>
            <person name="Antonio M."/>
            <person name="Oren A."/>
            <person name="Chaudhuri R.R."/>
            <person name="La Ragione R."/>
            <person name="Hildebrand F."/>
            <person name="Pallen M.J."/>
        </authorList>
    </citation>
    <scope>NUCLEOTIDE SEQUENCE</scope>
    <source>
        <strain evidence="3">4376</strain>
    </source>
</reference>
<dbReference type="GO" id="GO:0016020">
    <property type="term" value="C:membrane"/>
    <property type="evidence" value="ECO:0007669"/>
    <property type="project" value="InterPro"/>
</dbReference>
<dbReference type="InterPro" id="IPR007313">
    <property type="entry name" value="FxsA"/>
</dbReference>
<dbReference type="Proteomes" id="UP000824189">
    <property type="component" value="Unassembled WGS sequence"/>
</dbReference>
<evidence type="ECO:0000256" key="1">
    <source>
        <dbReference type="SAM" id="MobiDB-lite"/>
    </source>
</evidence>
<evidence type="ECO:0000256" key="2">
    <source>
        <dbReference type="SAM" id="Phobius"/>
    </source>
</evidence>
<keyword evidence="2" id="KW-1133">Transmembrane helix</keyword>
<dbReference type="PANTHER" id="PTHR35335:SF1">
    <property type="entry name" value="UPF0716 PROTEIN FXSA"/>
    <property type="match status" value="1"/>
</dbReference>
<feature type="transmembrane region" description="Helical" evidence="2">
    <location>
        <begin position="25"/>
        <end position="47"/>
    </location>
</feature>
<dbReference type="EMBL" id="DXFZ01000121">
    <property type="protein sequence ID" value="HIW96841.1"/>
    <property type="molecule type" value="Genomic_DNA"/>
</dbReference>
<feature type="compositionally biased region" description="Basic and acidic residues" evidence="1">
    <location>
        <begin position="142"/>
        <end position="157"/>
    </location>
</feature>
<dbReference type="NCBIfam" id="NF008528">
    <property type="entry name" value="PRK11463.1-2"/>
    <property type="match status" value="1"/>
</dbReference>
<sequence>MPVIAAAYFIVEVLAFILLGATLGWGWALLIVLGLFVAGLAISTWQMKALAERVSHQTDHPGQLTADAALSMVGAVLVALPGLVSSALGILFLLPPTRAVIRKLLGSAARRTLERFGRATFTTVSRYGAPGSQDIPGWGQVIDHRSDEFGDSRDSRG</sequence>
<dbReference type="Pfam" id="PF04186">
    <property type="entry name" value="FxsA"/>
    <property type="match status" value="1"/>
</dbReference>
<reference evidence="3" key="2">
    <citation type="submission" date="2021-04" db="EMBL/GenBank/DDBJ databases">
        <authorList>
            <person name="Gilroy R."/>
        </authorList>
    </citation>
    <scope>NUCLEOTIDE SEQUENCE</scope>
    <source>
        <strain evidence="3">4376</strain>
    </source>
</reference>
<feature type="transmembrane region" description="Helical" evidence="2">
    <location>
        <begin position="68"/>
        <end position="94"/>
    </location>
</feature>
<dbReference type="PANTHER" id="PTHR35335">
    <property type="entry name" value="UPF0716 PROTEIN FXSA"/>
    <property type="match status" value="1"/>
</dbReference>
<feature type="region of interest" description="Disordered" evidence="1">
    <location>
        <begin position="135"/>
        <end position="157"/>
    </location>
</feature>
<organism evidence="3 4">
    <name type="scientific">Candidatus Corynebacterium gallistercoris</name>
    <dbReference type="NCBI Taxonomy" id="2838530"/>
    <lineage>
        <taxon>Bacteria</taxon>
        <taxon>Bacillati</taxon>
        <taxon>Actinomycetota</taxon>
        <taxon>Actinomycetes</taxon>
        <taxon>Mycobacteriales</taxon>
        <taxon>Corynebacteriaceae</taxon>
        <taxon>Corynebacterium</taxon>
    </lineage>
</organism>
<gene>
    <name evidence="3" type="ORF">H9867_10270</name>
</gene>
<protein>
    <submittedName>
        <fullName evidence="3">FxsA family protein</fullName>
    </submittedName>
</protein>
<keyword evidence="2" id="KW-0812">Transmembrane</keyword>
<dbReference type="AlphaFoldDB" id="A0A9D1URZ3"/>
<proteinExistence type="predicted"/>